<organism evidence="2 3">
    <name type="scientific">Bursaphelenchus okinawaensis</name>
    <dbReference type="NCBI Taxonomy" id="465554"/>
    <lineage>
        <taxon>Eukaryota</taxon>
        <taxon>Metazoa</taxon>
        <taxon>Ecdysozoa</taxon>
        <taxon>Nematoda</taxon>
        <taxon>Chromadorea</taxon>
        <taxon>Rhabditida</taxon>
        <taxon>Tylenchina</taxon>
        <taxon>Tylenchomorpha</taxon>
        <taxon>Aphelenchoidea</taxon>
        <taxon>Aphelenchoididae</taxon>
        <taxon>Bursaphelenchus</taxon>
    </lineage>
</organism>
<keyword evidence="3" id="KW-1185">Reference proteome</keyword>
<dbReference type="Proteomes" id="UP000783686">
    <property type="component" value="Unassembled WGS sequence"/>
</dbReference>
<reference evidence="2" key="1">
    <citation type="submission" date="2020-09" db="EMBL/GenBank/DDBJ databases">
        <authorList>
            <person name="Kikuchi T."/>
        </authorList>
    </citation>
    <scope>NUCLEOTIDE SEQUENCE</scope>
    <source>
        <strain evidence="2">SH1</strain>
    </source>
</reference>
<evidence type="ECO:0000256" key="1">
    <source>
        <dbReference type="SAM" id="SignalP"/>
    </source>
</evidence>
<evidence type="ECO:0000313" key="2">
    <source>
        <dbReference type="EMBL" id="CAD5219730.1"/>
    </source>
</evidence>
<keyword evidence="1" id="KW-0732">Signal</keyword>
<dbReference type="EMBL" id="CAJFDH010000004">
    <property type="protein sequence ID" value="CAD5219730.1"/>
    <property type="molecule type" value="Genomic_DNA"/>
</dbReference>
<gene>
    <name evidence="2" type="ORF">BOKJ2_LOCUS8590</name>
</gene>
<feature type="chain" id="PRO_5035681818" evidence="1">
    <location>
        <begin position="18"/>
        <end position="238"/>
    </location>
</feature>
<dbReference type="EMBL" id="CAJFCW020000004">
    <property type="protein sequence ID" value="CAG9112820.1"/>
    <property type="molecule type" value="Genomic_DNA"/>
</dbReference>
<dbReference type="PANTHER" id="PTHR34401:SF6">
    <property type="entry name" value="DUF19 DOMAIN-CONTAINING PROTEIN"/>
    <property type="match status" value="1"/>
</dbReference>
<proteinExistence type="predicted"/>
<dbReference type="PANTHER" id="PTHR34401">
    <property type="entry name" value="PROTEIN CBG12388-RELATED"/>
    <property type="match status" value="1"/>
</dbReference>
<sequence length="238" mass="26488">MLTKGVLFALLVLAVISSDVFDQFGPIMQRIIDQSKVEGATIRECTCEEQNDCLIELKGHGLTCAEGCWDKLKGKFSKPDEVKKCLMDKDVEAAMFFDCFEEKADTCVKTRGKEQVPKHDIEKMLDLFVAHFKSKANKVANSLSTPIQQLVGVSEEFGTCVKSCIQDKNKAQGFCFDQKKCQLKLDIPDIKSSLKKCTQEQNWKDKAEETCKCLSKAGISEIESICPLVKAAAAKVKD</sequence>
<comment type="caution">
    <text evidence="2">The sequence shown here is derived from an EMBL/GenBank/DDBJ whole genome shotgun (WGS) entry which is preliminary data.</text>
</comment>
<dbReference type="Proteomes" id="UP000614601">
    <property type="component" value="Unassembled WGS sequence"/>
</dbReference>
<feature type="signal peptide" evidence="1">
    <location>
        <begin position="1"/>
        <end position="17"/>
    </location>
</feature>
<name>A0A811KV95_9BILA</name>
<dbReference type="AlphaFoldDB" id="A0A811KV95"/>
<dbReference type="OrthoDB" id="5774418at2759"/>
<accession>A0A811KV95</accession>
<evidence type="ECO:0000313" key="3">
    <source>
        <dbReference type="Proteomes" id="UP000614601"/>
    </source>
</evidence>
<protein>
    <submittedName>
        <fullName evidence="2">Uncharacterized protein</fullName>
    </submittedName>
</protein>